<keyword evidence="3" id="KW-1185">Reference proteome</keyword>
<dbReference type="KEGG" id="nev:NTE_02714"/>
<feature type="transmembrane region" description="Helical" evidence="1">
    <location>
        <begin position="7"/>
        <end position="28"/>
    </location>
</feature>
<protein>
    <submittedName>
        <fullName evidence="2">Uncharacterized protein</fullName>
    </submittedName>
</protein>
<keyword evidence="1" id="KW-0812">Transmembrane</keyword>
<dbReference type="RefSeq" id="WP_148701272.1">
    <property type="nucleotide sequence ID" value="NZ_CP007174.1"/>
</dbReference>
<evidence type="ECO:0000313" key="2">
    <source>
        <dbReference type="EMBL" id="AIF84756.1"/>
    </source>
</evidence>
<dbReference type="AlphaFoldDB" id="A0A075MT80"/>
<dbReference type="EMBL" id="CP007174">
    <property type="protein sequence ID" value="AIF84756.1"/>
    <property type="molecule type" value="Genomic_DNA"/>
</dbReference>
<reference evidence="2 3" key="1">
    <citation type="journal article" date="2014" name="PLoS ONE">
        <title>Genome Sequence of Candidatus Nitrososphaera evergladensis from Group I.1b Enriched from Everglades Soil Reveals Novel Genomic Features of the Ammonia-Oxidizing Archaea.</title>
        <authorList>
            <person name="Zhalnina K.V."/>
            <person name="Dias R."/>
            <person name="Leonard M.T."/>
            <person name="Dorr de Quadros P."/>
            <person name="Camargo F.A."/>
            <person name="Drew J.C."/>
            <person name="Farmerie W.G."/>
            <person name="Daroub S.H."/>
            <person name="Triplett E.W."/>
        </authorList>
    </citation>
    <scope>NUCLEOTIDE SEQUENCE [LARGE SCALE GENOMIC DNA]</scope>
    <source>
        <strain evidence="2 3">SR1</strain>
    </source>
</reference>
<dbReference type="Gene3D" id="2.60.40.1820">
    <property type="match status" value="1"/>
</dbReference>
<accession>A0A075MT80</accession>
<keyword evidence="1" id="KW-1133">Transmembrane helix</keyword>
<dbReference type="Proteomes" id="UP000028194">
    <property type="component" value="Chromosome"/>
</dbReference>
<dbReference type="SUPFAM" id="SSF117070">
    <property type="entry name" value="LEA14-like"/>
    <property type="match status" value="1"/>
</dbReference>
<dbReference type="eggNOG" id="arCOG03788">
    <property type="taxonomic scope" value="Archaea"/>
</dbReference>
<dbReference type="OrthoDB" id="10027at2157"/>
<evidence type="ECO:0000256" key="1">
    <source>
        <dbReference type="SAM" id="Phobius"/>
    </source>
</evidence>
<dbReference type="GeneID" id="41598404"/>
<name>A0A075MT80_9ARCH</name>
<dbReference type="HOGENOM" id="CLU_1607211_0_0_2"/>
<organism evidence="2 3">
    <name type="scientific">Candidatus Nitrososphaera evergladensis SR1</name>
    <dbReference type="NCBI Taxonomy" id="1459636"/>
    <lineage>
        <taxon>Archaea</taxon>
        <taxon>Nitrososphaerota</taxon>
        <taxon>Nitrososphaeria</taxon>
        <taxon>Nitrososphaerales</taxon>
        <taxon>Nitrososphaeraceae</taxon>
        <taxon>Nitrososphaera</taxon>
    </lineage>
</organism>
<sequence length="164" mass="17860">MLIGPRRALLIGVIAAVAATIILVPIIFTLNAPDFNQIGVRLSNVTIADSTEQSMEIKPIFTIMNPTDVTITTSKVDYELFADGVSLGSHTLSYEDVPLNGRPAIFSGMSVPVPDSFTLQFDDKVADIYNKIKDNPDSIKWRASGTAQIESTLTIATRDFNNEI</sequence>
<evidence type="ECO:0000313" key="3">
    <source>
        <dbReference type="Proteomes" id="UP000028194"/>
    </source>
</evidence>
<gene>
    <name evidence="2" type="ORF">NTE_02714</name>
</gene>
<keyword evidence="1" id="KW-0472">Membrane</keyword>
<proteinExistence type="predicted"/>